<dbReference type="PANTHER" id="PTHR34220:SF7">
    <property type="entry name" value="SENSOR HISTIDINE KINASE YPDA"/>
    <property type="match status" value="1"/>
</dbReference>
<feature type="domain" description="HAMP" evidence="9">
    <location>
        <begin position="295"/>
        <end position="347"/>
    </location>
</feature>
<gene>
    <name evidence="10" type="ORF">H7B90_09415</name>
</gene>
<feature type="compositionally biased region" description="Basic and acidic residues" evidence="7">
    <location>
        <begin position="528"/>
        <end position="539"/>
    </location>
</feature>
<keyword evidence="11" id="KW-1185">Reference proteome</keyword>
<dbReference type="SUPFAM" id="SSF158472">
    <property type="entry name" value="HAMP domain-like"/>
    <property type="match status" value="1"/>
</dbReference>
<dbReference type="AlphaFoldDB" id="A0A841TT32"/>
<evidence type="ECO:0000256" key="4">
    <source>
        <dbReference type="ARBA" id="ARBA00022679"/>
    </source>
</evidence>
<keyword evidence="2" id="KW-1003">Cell membrane</keyword>
<dbReference type="Gene3D" id="6.10.340.10">
    <property type="match status" value="1"/>
</dbReference>
<reference evidence="10 11" key="1">
    <citation type="submission" date="2020-08" db="EMBL/GenBank/DDBJ databases">
        <title>Cohnella phylogeny.</title>
        <authorList>
            <person name="Dunlap C."/>
        </authorList>
    </citation>
    <scope>NUCLEOTIDE SEQUENCE [LARGE SCALE GENOMIC DNA]</scope>
    <source>
        <strain evidence="10 11">DSM 25239</strain>
    </source>
</reference>
<keyword evidence="5 10" id="KW-0418">Kinase</keyword>
<dbReference type="SMART" id="SM00304">
    <property type="entry name" value="HAMP"/>
    <property type="match status" value="1"/>
</dbReference>
<keyword evidence="8" id="KW-1133">Transmembrane helix</keyword>
<dbReference type="Pfam" id="PF06580">
    <property type="entry name" value="His_kinase"/>
    <property type="match status" value="1"/>
</dbReference>
<dbReference type="Gene3D" id="3.30.565.10">
    <property type="entry name" value="Histidine kinase-like ATPase, C-terminal domain"/>
    <property type="match status" value="1"/>
</dbReference>
<evidence type="ECO:0000256" key="2">
    <source>
        <dbReference type="ARBA" id="ARBA00022475"/>
    </source>
</evidence>
<accession>A0A841TT32</accession>
<dbReference type="GO" id="GO:0005886">
    <property type="term" value="C:plasma membrane"/>
    <property type="evidence" value="ECO:0007669"/>
    <property type="project" value="UniProtKB-SubCell"/>
</dbReference>
<dbReference type="SUPFAM" id="SSF55874">
    <property type="entry name" value="ATPase domain of HSP90 chaperone/DNA topoisomerase II/histidine kinase"/>
    <property type="match status" value="1"/>
</dbReference>
<keyword evidence="8" id="KW-0812">Transmembrane</keyword>
<evidence type="ECO:0000256" key="1">
    <source>
        <dbReference type="ARBA" id="ARBA00004651"/>
    </source>
</evidence>
<dbReference type="PANTHER" id="PTHR34220">
    <property type="entry name" value="SENSOR HISTIDINE KINASE YPDA"/>
    <property type="match status" value="1"/>
</dbReference>
<evidence type="ECO:0000256" key="3">
    <source>
        <dbReference type="ARBA" id="ARBA00022553"/>
    </source>
</evidence>
<evidence type="ECO:0000256" key="8">
    <source>
        <dbReference type="SAM" id="Phobius"/>
    </source>
</evidence>
<evidence type="ECO:0000256" key="5">
    <source>
        <dbReference type="ARBA" id="ARBA00022777"/>
    </source>
</evidence>
<feature type="transmembrane region" description="Helical" evidence="8">
    <location>
        <begin position="277"/>
        <end position="298"/>
    </location>
</feature>
<dbReference type="RefSeq" id="WP_185135614.1">
    <property type="nucleotide sequence ID" value="NZ_JACJVR010000032.1"/>
</dbReference>
<protein>
    <submittedName>
        <fullName evidence="10">Histidine kinase</fullName>
    </submittedName>
</protein>
<evidence type="ECO:0000259" key="9">
    <source>
        <dbReference type="PROSITE" id="PS50885"/>
    </source>
</evidence>
<dbReference type="EMBL" id="JACJVR010000032">
    <property type="protein sequence ID" value="MBB6691617.1"/>
    <property type="molecule type" value="Genomic_DNA"/>
</dbReference>
<sequence length="590" mass="67359">MDRKFFTKIFVSVSLVSFIGVFSVAYVYQSYFKEVLTNNEIYRVQRSIDQTALNLDNQLYRIVNNVHYFFEYSGNGNRLMKLAEDDTAQGAEDREWAENALGAFRLQYSSELESAFFLLRDGGSGGAETLYYDSELDPVPEMNYRSQSWYRDFVSGRSRFWSEPTEELLFFQDRSLKTIYLSMSRYGVQGRDGILVVRLNGKMFSDAFRLLATEDLNIEMLDASGHLVYASAGSFTPSDDDLVMESTMSKSAFQVRAHIKRTFIDEAVRKIRSVQPYIVFLIVLMTLFISLILSLSLSRPVKKLLRLMKRAELGDLEVRFNGRFADEVGILGNGFNRMLENMTASIERAHDAEVKKLGAEMKQKDATLLAMQSQINPHFLYNTLEVINCQAILHEVPSVSRMSKALADFFRYSIDNPRAEVELSVEAAHVGTYLDIQGERYPDIEIDMDGVAGFERYPIVKLTLQPVVENAFKYAFTGERDYYLRIYAEDEGDSAYAIFVEDNGEGMSEEALDRLNRRLLEPPDGGADEERKDAEGDRTREGIGLLNVHRRIRLRYGEPYGLEASESMSGGLLVRILLPKRGTRDENLDR</sequence>
<dbReference type="InterPro" id="IPR003594">
    <property type="entry name" value="HATPase_dom"/>
</dbReference>
<dbReference type="CDD" id="cd06225">
    <property type="entry name" value="HAMP"/>
    <property type="match status" value="1"/>
</dbReference>
<keyword evidence="4" id="KW-0808">Transferase</keyword>
<organism evidence="10 11">
    <name type="scientific">Cohnella xylanilytica</name>
    <dbReference type="NCBI Taxonomy" id="557555"/>
    <lineage>
        <taxon>Bacteria</taxon>
        <taxon>Bacillati</taxon>
        <taxon>Bacillota</taxon>
        <taxon>Bacilli</taxon>
        <taxon>Bacillales</taxon>
        <taxon>Paenibacillaceae</taxon>
        <taxon>Cohnella</taxon>
    </lineage>
</organism>
<evidence type="ECO:0000256" key="7">
    <source>
        <dbReference type="SAM" id="MobiDB-lite"/>
    </source>
</evidence>
<feature type="region of interest" description="Disordered" evidence="7">
    <location>
        <begin position="519"/>
        <end position="539"/>
    </location>
</feature>
<dbReference type="InterPro" id="IPR010559">
    <property type="entry name" value="Sig_transdc_His_kin_internal"/>
</dbReference>
<evidence type="ECO:0000313" key="11">
    <source>
        <dbReference type="Proteomes" id="UP000553776"/>
    </source>
</evidence>
<dbReference type="InterPro" id="IPR036890">
    <property type="entry name" value="HATPase_C_sf"/>
</dbReference>
<dbReference type="Proteomes" id="UP000553776">
    <property type="component" value="Unassembled WGS sequence"/>
</dbReference>
<keyword evidence="3" id="KW-0597">Phosphoprotein</keyword>
<dbReference type="InterPro" id="IPR003660">
    <property type="entry name" value="HAMP_dom"/>
</dbReference>
<dbReference type="GO" id="GO:0000155">
    <property type="term" value="F:phosphorelay sensor kinase activity"/>
    <property type="evidence" value="ECO:0007669"/>
    <property type="project" value="InterPro"/>
</dbReference>
<feature type="transmembrane region" description="Helical" evidence="8">
    <location>
        <begin position="9"/>
        <end position="28"/>
    </location>
</feature>
<dbReference type="PROSITE" id="PS50885">
    <property type="entry name" value="HAMP"/>
    <property type="match status" value="1"/>
</dbReference>
<comment type="caution">
    <text evidence="10">The sequence shown here is derived from an EMBL/GenBank/DDBJ whole genome shotgun (WGS) entry which is preliminary data.</text>
</comment>
<proteinExistence type="predicted"/>
<evidence type="ECO:0000313" key="10">
    <source>
        <dbReference type="EMBL" id="MBB6691617.1"/>
    </source>
</evidence>
<dbReference type="Pfam" id="PF02518">
    <property type="entry name" value="HATPase_c"/>
    <property type="match status" value="1"/>
</dbReference>
<name>A0A841TT32_9BACL</name>
<dbReference type="Pfam" id="PF00672">
    <property type="entry name" value="HAMP"/>
    <property type="match status" value="1"/>
</dbReference>
<keyword evidence="6 8" id="KW-0472">Membrane</keyword>
<comment type="subcellular location">
    <subcellularLocation>
        <location evidence="1">Cell membrane</location>
        <topology evidence="1">Multi-pass membrane protein</topology>
    </subcellularLocation>
</comment>
<dbReference type="InterPro" id="IPR050640">
    <property type="entry name" value="Bact_2-comp_sensor_kinase"/>
</dbReference>
<evidence type="ECO:0000256" key="6">
    <source>
        <dbReference type="ARBA" id="ARBA00023136"/>
    </source>
</evidence>